<organism evidence="2 3">
    <name type="scientific">Pholiota conissans</name>
    <dbReference type="NCBI Taxonomy" id="109636"/>
    <lineage>
        <taxon>Eukaryota</taxon>
        <taxon>Fungi</taxon>
        <taxon>Dikarya</taxon>
        <taxon>Basidiomycota</taxon>
        <taxon>Agaricomycotina</taxon>
        <taxon>Agaricomycetes</taxon>
        <taxon>Agaricomycetidae</taxon>
        <taxon>Agaricales</taxon>
        <taxon>Agaricineae</taxon>
        <taxon>Strophariaceae</taxon>
        <taxon>Pholiota</taxon>
    </lineage>
</organism>
<comment type="caution">
    <text evidence="2">The sequence shown here is derived from an EMBL/GenBank/DDBJ whole genome shotgun (WGS) entry which is preliminary data.</text>
</comment>
<dbReference type="OrthoDB" id="3222453at2759"/>
<protein>
    <submittedName>
        <fullName evidence="2">Uncharacterized protein</fullName>
    </submittedName>
</protein>
<reference evidence="2" key="1">
    <citation type="submission" date="2020-11" db="EMBL/GenBank/DDBJ databases">
        <authorList>
            <consortium name="DOE Joint Genome Institute"/>
            <person name="Ahrendt S."/>
            <person name="Riley R."/>
            <person name="Andreopoulos W."/>
            <person name="Labutti K."/>
            <person name="Pangilinan J."/>
            <person name="Ruiz-Duenas F.J."/>
            <person name="Barrasa J.M."/>
            <person name="Sanchez-Garcia M."/>
            <person name="Camarero S."/>
            <person name="Miyauchi S."/>
            <person name="Serrano A."/>
            <person name="Linde D."/>
            <person name="Babiker R."/>
            <person name="Drula E."/>
            <person name="Ayuso-Fernandez I."/>
            <person name="Pacheco R."/>
            <person name="Padilla G."/>
            <person name="Ferreira P."/>
            <person name="Barriuso J."/>
            <person name="Kellner H."/>
            <person name="Castanera R."/>
            <person name="Alfaro M."/>
            <person name="Ramirez L."/>
            <person name="Pisabarro A.G."/>
            <person name="Kuo A."/>
            <person name="Tritt A."/>
            <person name="Lipzen A."/>
            <person name="He G."/>
            <person name="Yan M."/>
            <person name="Ng V."/>
            <person name="Cullen D."/>
            <person name="Martin F."/>
            <person name="Rosso M.-N."/>
            <person name="Henrissat B."/>
            <person name="Hibbett D."/>
            <person name="Martinez A.T."/>
            <person name="Grigoriev I.V."/>
        </authorList>
    </citation>
    <scope>NUCLEOTIDE SEQUENCE</scope>
    <source>
        <strain evidence="2">CIRM-BRFM 674</strain>
    </source>
</reference>
<accession>A0A9P5ZEJ3</accession>
<feature type="region of interest" description="Disordered" evidence="1">
    <location>
        <begin position="365"/>
        <end position="386"/>
    </location>
</feature>
<sequence>MLYAPEPSNKIYAKYLELKQRGTPLWIPGSNRVRPLPHRRKGVCIGDVGVITRAGAFSFMFNIFLPAGHPINPSELPDGFEPLEPPSISEIDQYTSFLPGNHLASSTITRVLNTDPSFRGMSFKTMSTEGAILIFPDGAIGTDFTNINRMSVYAKAHLASWYRYAKGVRGRDVKNGELHLVTGCDKATSWGMAAVANVEANRHTLEYYPSNVHDSDAHDAIPMYQWEYSGLAETRAGPDSEEIGALRQTDPESVFDEALIFSVITVGGNLCNQCLFVRTINQIVNKDVFETIEREIEAEMETQVLQLRAEAKSRAMRSQAPLSGLSTSMQKGSAGQQSSSGMAPADTLAPNVESLSSELEHLDLGRPAPEDHAIPKSETASRSHPSDHLNKHLLELYPHCDAVITHDMDWCVVINEMKSCRDPKKSQSVFLRYMMSWKKTASSIWS</sequence>
<evidence type="ECO:0000313" key="2">
    <source>
        <dbReference type="EMBL" id="KAF9485683.1"/>
    </source>
</evidence>
<gene>
    <name evidence="2" type="ORF">BDN70DRAFT_537964</name>
</gene>
<feature type="region of interest" description="Disordered" evidence="1">
    <location>
        <begin position="316"/>
        <end position="348"/>
    </location>
</feature>
<feature type="compositionally biased region" description="Low complexity" evidence="1">
    <location>
        <begin position="328"/>
        <end position="343"/>
    </location>
</feature>
<dbReference type="AlphaFoldDB" id="A0A9P5ZEJ3"/>
<keyword evidence="3" id="KW-1185">Reference proteome</keyword>
<name>A0A9P5ZEJ3_9AGAR</name>
<evidence type="ECO:0000256" key="1">
    <source>
        <dbReference type="SAM" id="MobiDB-lite"/>
    </source>
</evidence>
<dbReference type="Proteomes" id="UP000807469">
    <property type="component" value="Unassembled WGS sequence"/>
</dbReference>
<evidence type="ECO:0000313" key="3">
    <source>
        <dbReference type="Proteomes" id="UP000807469"/>
    </source>
</evidence>
<proteinExistence type="predicted"/>
<dbReference type="EMBL" id="MU155134">
    <property type="protein sequence ID" value="KAF9485683.1"/>
    <property type="molecule type" value="Genomic_DNA"/>
</dbReference>